<name>A0A1R4G2K1_BREDI</name>
<gene>
    <name evidence="2" type="ORF">FM111_08855</name>
</gene>
<accession>A0A1R4G2K1</accession>
<dbReference type="InterPro" id="IPR027395">
    <property type="entry name" value="WH_DNA-bd_dom"/>
</dbReference>
<organism evidence="2 3">
    <name type="scientific">Brevundimonas diminuta 3F5N</name>
    <dbReference type="NCBI Taxonomy" id="1255603"/>
    <lineage>
        <taxon>Bacteria</taxon>
        <taxon>Pseudomonadati</taxon>
        <taxon>Pseudomonadota</taxon>
        <taxon>Alphaproteobacteria</taxon>
        <taxon>Caulobacterales</taxon>
        <taxon>Caulobacteraceae</taxon>
        <taxon>Brevundimonas</taxon>
    </lineage>
</organism>
<evidence type="ECO:0000313" key="3">
    <source>
        <dbReference type="Proteomes" id="UP000195766"/>
    </source>
</evidence>
<dbReference type="Pfam" id="PF13601">
    <property type="entry name" value="HTH_34"/>
    <property type="match status" value="1"/>
</dbReference>
<dbReference type="Proteomes" id="UP000195766">
    <property type="component" value="Unassembled WGS sequence"/>
</dbReference>
<dbReference type="PANTHER" id="PTHR37318:SF1">
    <property type="entry name" value="BSL7504 PROTEIN"/>
    <property type="match status" value="1"/>
</dbReference>
<feature type="domain" description="Winged helix DNA-binding" evidence="1">
    <location>
        <begin position="27"/>
        <end position="106"/>
    </location>
</feature>
<reference evidence="2 3" key="1">
    <citation type="submission" date="2017-02" db="EMBL/GenBank/DDBJ databases">
        <authorList>
            <person name="Peterson S.W."/>
        </authorList>
    </citation>
    <scope>NUCLEOTIDE SEQUENCE [LARGE SCALE GENOMIC DNA]</scope>
    <source>
        <strain evidence="2 3">3F5N</strain>
    </source>
</reference>
<dbReference type="PANTHER" id="PTHR37318">
    <property type="entry name" value="BSL7504 PROTEIN"/>
    <property type="match status" value="1"/>
</dbReference>
<evidence type="ECO:0000313" key="2">
    <source>
        <dbReference type="EMBL" id="SJM62335.1"/>
    </source>
</evidence>
<dbReference type="InterPro" id="IPR036388">
    <property type="entry name" value="WH-like_DNA-bd_sf"/>
</dbReference>
<dbReference type="EMBL" id="FUIE01000046">
    <property type="protein sequence ID" value="SJM62335.1"/>
    <property type="molecule type" value="Genomic_DNA"/>
</dbReference>
<dbReference type="Gene3D" id="1.10.10.10">
    <property type="entry name" value="Winged helix-like DNA-binding domain superfamily/Winged helix DNA-binding domain"/>
    <property type="match status" value="1"/>
</dbReference>
<dbReference type="SUPFAM" id="SSF46785">
    <property type="entry name" value="Winged helix' DNA-binding domain"/>
    <property type="match status" value="1"/>
</dbReference>
<dbReference type="InterPro" id="IPR036390">
    <property type="entry name" value="WH_DNA-bd_sf"/>
</dbReference>
<evidence type="ECO:0000259" key="1">
    <source>
        <dbReference type="Pfam" id="PF13601"/>
    </source>
</evidence>
<sequence>MAASEPAADEADAFDIGRIDEVIHGRVRLGIMAYLSSVESADFGELKARLQTTDGNLSVHLRKLEEAGFVAVSKSFQGRKPLTRAGMTEAGRDAFLAYLDAMSALVAGR</sequence>
<proteinExistence type="predicted"/>
<protein>
    <submittedName>
        <fullName evidence="2">Regulatory protein, ArsR</fullName>
    </submittedName>
</protein>
<dbReference type="RefSeq" id="WP_087140620.1">
    <property type="nucleotide sequence ID" value="NZ_FUIE01000046.1"/>
</dbReference>
<dbReference type="OrthoDB" id="5521380at2"/>
<dbReference type="AlphaFoldDB" id="A0A1R4G2K1"/>